<name>A0ABY2KLU8_9RHOB</name>
<reference evidence="1 2" key="1">
    <citation type="submission" date="2018-11" db="EMBL/GenBank/DDBJ databases">
        <title>Tabrizicola sp. isolated from sediment of alpine lake.</title>
        <authorList>
            <person name="Liu Z."/>
        </authorList>
    </citation>
    <scope>NUCLEOTIDE SEQUENCE [LARGE SCALE GENOMIC DNA]</scope>
    <source>
        <strain evidence="1 2">DRYC-M-16</strain>
    </source>
</reference>
<proteinExistence type="predicted"/>
<dbReference type="Proteomes" id="UP000297741">
    <property type="component" value="Unassembled WGS sequence"/>
</dbReference>
<dbReference type="EMBL" id="RPEM01000005">
    <property type="protein sequence ID" value="TGD43516.1"/>
    <property type="molecule type" value="Genomic_DNA"/>
</dbReference>
<evidence type="ECO:0000313" key="2">
    <source>
        <dbReference type="Proteomes" id="UP000297741"/>
    </source>
</evidence>
<sequence length="63" mass="7127">MPLLLLILLLSVLAYMWITRRTSTLTRACRWRQEQSAGQWRCVACGAVVPGAVEPRDCLRPKA</sequence>
<gene>
    <name evidence="1" type="ORF">EEB11_08905</name>
</gene>
<organism evidence="1 2">
    <name type="scientific">Pseudotabrizicola sediminis</name>
    <dbReference type="NCBI Taxonomy" id="2486418"/>
    <lineage>
        <taxon>Bacteria</taxon>
        <taxon>Pseudomonadati</taxon>
        <taxon>Pseudomonadota</taxon>
        <taxon>Alphaproteobacteria</taxon>
        <taxon>Rhodobacterales</taxon>
        <taxon>Paracoccaceae</taxon>
        <taxon>Pseudotabrizicola</taxon>
    </lineage>
</organism>
<protein>
    <submittedName>
        <fullName evidence="1">Uncharacterized protein</fullName>
    </submittedName>
</protein>
<keyword evidence="2" id="KW-1185">Reference proteome</keyword>
<evidence type="ECO:0000313" key="1">
    <source>
        <dbReference type="EMBL" id="TGD43516.1"/>
    </source>
</evidence>
<comment type="caution">
    <text evidence="1">The sequence shown here is derived from an EMBL/GenBank/DDBJ whole genome shotgun (WGS) entry which is preliminary data.</text>
</comment>
<dbReference type="RefSeq" id="WP_135430398.1">
    <property type="nucleotide sequence ID" value="NZ_RPEM01000005.1"/>
</dbReference>
<accession>A0ABY2KLU8</accession>